<organism evidence="1">
    <name type="scientific">Tunturiibacter gelidiferens</name>
    <dbReference type="NCBI Taxonomy" id="3069689"/>
    <lineage>
        <taxon>Bacteria</taxon>
        <taxon>Pseudomonadati</taxon>
        <taxon>Acidobacteriota</taxon>
        <taxon>Terriglobia</taxon>
        <taxon>Terriglobales</taxon>
        <taxon>Acidobacteriaceae</taxon>
        <taxon>Tunturiibacter</taxon>
    </lineage>
</organism>
<name>A0AAU7Z7R7_9BACT</name>
<accession>A0AAU7Z7R7</accession>
<protein>
    <recommendedName>
        <fullName evidence="2">Transposase</fullName>
    </recommendedName>
</protein>
<gene>
    <name evidence="1" type="ORF">RBB81_04120</name>
</gene>
<dbReference type="AlphaFoldDB" id="A0AAU7Z7R7"/>
<evidence type="ECO:0000313" key="1">
    <source>
        <dbReference type="EMBL" id="XCB24787.1"/>
    </source>
</evidence>
<dbReference type="KEGG" id="tgi:RBB81_04120"/>
<reference evidence="1" key="1">
    <citation type="submission" date="2023-08" db="EMBL/GenBank/DDBJ databases">
        <authorList>
            <person name="Messyasz A."/>
            <person name="Mannisto M.K."/>
            <person name="Kerkhof L.J."/>
            <person name="Haggblom M."/>
        </authorList>
    </citation>
    <scope>NUCLEOTIDE SEQUENCE</scope>
    <source>
        <strain evidence="1">M8UP39</strain>
    </source>
</reference>
<dbReference type="RefSeq" id="WP_353073980.1">
    <property type="nucleotide sequence ID" value="NZ_CP132938.1"/>
</dbReference>
<dbReference type="EMBL" id="CP132938">
    <property type="protein sequence ID" value="XCB24787.1"/>
    <property type="molecule type" value="Genomic_DNA"/>
</dbReference>
<reference evidence="1" key="2">
    <citation type="journal article" date="2024" name="Environ. Microbiol.">
        <title>Genome analysis and description of Tunturibacter gen. nov. expands the diversity of Terriglobia in tundra soils.</title>
        <authorList>
            <person name="Messyasz A."/>
            <person name="Mannisto M.K."/>
            <person name="Kerkhof L.J."/>
            <person name="Haggblom M.M."/>
        </authorList>
    </citation>
    <scope>NUCLEOTIDE SEQUENCE</scope>
    <source>
        <strain evidence="1">M8UP39</strain>
    </source>
</reference>
<proteinExistence type="predicted"/>
<evidence type="ECO:0008006" key="2">
    <source>
        <dbReference type="Google" id="ProtNLM"/>
    </source>
</evidence>
<sequence>MAASSAREYSNLLVTGSFRICSDHNLVPQQTGRTWVKRGQALHHFFHDIFGTVNELFHDKANVQRESQAYFPSSYFAGKQSRNPLLRCLRSLDAWYWVKMSKLDEGLRVRIMYSGKGLFRDYTSEYMGI</sequence>